<reference evidence="2" key="1">
    <citation type="journal article" date="2020" name="Nature">
        <title>Giant virus diversity and host interactions through global metagenomics.</title>
        <authorList>
            <person name="Schulz F."/>
            <person name="Roux S."/>
            <person name="Paez-Espino D."/>
            <person name="Jungbluth S."/>
            <person name="Walsh D.A."/>
            <person name="Denef V.J."/>
            <person name="McMahon K.D."/>
            <person name="Konstantinidis K.T."/>
            <person name="Eloe-Fadrosh E.A."/>
            <person name="Kyrpides N.C."/>
            <person name="Woyke T."/>
        </authorList>
    </citation>
    <scope>NUCLEOTIDE SEQUENCE</scope>
    <source>
        <strain evidence="2">GVMAG-M-3300027747-57</strain>
    </source>
</reference>
<keyword evidence="1" id="KW-0812">Transmembrane</keyword>
<feature type="transmembrane region" description="Helical" evidence="1">
    <location>
        <begin position="12"/>
        <end position="32"/>
    </location>
</feature>
<name>A0A6C0JNL0_9ZZZZ</name>
<sequence length="49" mass="5301">MKPSVSFNKLSSIILLIVSLFISISLGSWNILPLDSTPKTVINTPNSIT</sequence>
<keyword evidence="1" id="KW-0472">Membrane</keyword>
<keyword evidence="1" id="KW-1133">Transmembrane helix</keyword>
<accession>A0A6C0JNL0</accession>
<evidence type="ECO:0000256" key="1">
    <source>
        <dbReference type="SAM" id="Phobius"/>
    </source>
</evidence>
<evidence type="ECO:0000313" key="2">
    <source>
        <dbReference type="EMBL" id="QHU06320.1"/>
    </source>
</evidence>
<proteinExistence type="predicted"/>
<protein>
    <submittedName>
        <fullName evidence="2">Uncharacterized protein</fullName>
    </submittedName>
</protein>
<dbReference type="AlphaFoldDB" id="A0A6C0JNL0"/>
<organism evidence="2">
    <name type="scientific">viral metagenome</name>
    <dbReference type="NCBI Taxonomy" id="1070528"/>
    <lineage>
        <taxon>unclassified sequences</taxon>
        <taxon>metagenomes</taxon>
        <taxon>organismal metagenomes</taxon>
    </lineage>
</organism>
<dbReference type="EMBL" id="MN740431">
    <property type="protein sequence ID" value="QHU06320.1"/>
    <property type="molecule type" value="Genomic_DNA"/>
</dbReference>